<proteinExistence type="predicted"/>
<accession>A0A6J5KQ23</accession>
<sequence>MSKRADDWNSFAKEVETHIEEYTVPQYGDKGEDIASEYSAEHCVAQIKKYAARFGKNSRPGQDMLDLKKIAHYSQMAHEALKGS</sequence>
<reference evidence="1" key="1">
    <citation type="submission" date="2020-04" db="EMBL/GenBank/DDBJ databases">
        <authorList>
            <person name="Chiriac C."/>
            <person name="Salcher M."/>
            <person name="Ghai R."/>
            <person name="Kavagutti S V."/>
        </authorList>
    </citation>
    <scope>NUCLEOTIDE SEQUENCE</scope>
</reference>
<evidence type="ECO:0008006" key="2">
    <source>
        <dbReference type="Google" id="ProtNLM"/>
    </source>
</evidence>
<dbReference type="EMBL" id="LR796170">
    <property type="protein sequence ID" value="CAB4123282.1"/>
    <property type="molecule type" value="Genomic_DNA"/>
</dbReference>
<organism evidence="1">
    <name type="scientific">uncultured Caudovirales phage</name>
    <dbReference type="NCBI Taxonomy" id="2100421"/>
    <lineage>
        <taxon>Viruses</taxon>
        <taxon>Duplodnaviria</taxon>
        <taxon>Heunggongvirae</taxon>
        <taxon>Uroviricota</taxon>
        <taxon>Caudoviricetes</taxon>
        <taxon>Peduoviridae</taxon>
        <taxon>Maltschvirus</taxon>
        <taxon>Maltschvirus maltsch</taxon>
    </lineage>
</organism>
<gene>
    <name evidence="1" type="ORF">UFOVP40_2</name>
</gene>
<name>A0A6J5KQ23_9CAUD</name>
<protein>
    <recommendedName>
        <fullName evidence="2">SaV-like</fullName>
    </recommendedName>
</protein>
<evidence type="ECO:0000313" key="1">
    <source>
        <dbReference type="EMBL" id="CAB4123282.1"/>
    </source>
</evidence>